<feature type="transmembrane region" description="Helical" evidence="8">
    <location>
        <begin position="298"/>
        <end position="319"/>
    </location>
</feature>
<keyword evidence="8" id="KW-0997">Cell inner membrane</keyword>
<evidence type="ECO:0000313" key="11">
    <source>
        <dbReference type="Proteomes" id="UP001196509"/>
    </source>
</evidence>
<sequence length="421" mass="44738">MSSGSGVQPNSAPRGTGAVTKAGTGFVEFIILVALLNSVVALAIDIMLPALPQIGEGLGVGDHNDRQMVVVVFGLGFGLSQIVFGPFSDRFGRRTVLIPAMAFYTVFSLAAIWTESYAALLAMRAAQGACAAAVRVVTTAIVRDCFTGREMSRVMSYSYSIFMVVPIVAPGIGQAILVVAPWQWIFAFLGLFGAILGLWTYLRLKETLPADERRPISYAAVSQAFGEIASNRISVGYTVAAMLCFGGLYAYIVSSQQVFDVVFDKAAWFAAAFGATACLMAIFSLLNGQLVRRLGMRMISHWALIAYAVAATLLVAISLQDNPPFWPSFLLMAMIMGAFGVVSANFNAIAMEPMGRIAGSASSLIGVVTFTGGAALGAVVGRFFDGTLVPLALGFAIFGYLSILVVAWTDRGRLFRRSADD</sequence>
<keyword evidence="6 8" id="KW-1133">Transmembrane helix</keyword>
<evidence type="ECO:0000256" key="8">
    <source>
        <dbReference type="RuleBase" id="RU365088"/>
    </source>
</evidence>
<feature type="transmembrane region" description="Helical" evidence="8">
    <location>
        <begin position="325"/>
        <end position="349"/>
    </location>
</feature>
<keyword evidence="7 8" id="KW-0472">Membrane</keyword>
<feature type="transmembrane region" description="Helical" evidence="8">
    <location>
        <begin position="184"/>
        <end position="204"/>
    </location>
</feature>
<dbReference type="CDD" id="cd17320">
    <property type="entry name" value="MFS_MdfA_MDR_like"/>
    <property type="match status" value="1"/>
</dbReference>
<comment type="subcellular location">
    <subcellularLocation>
        <location evidence="8">Cell inner membrane</location>
        <topology evidence="8">Multi-pass membrane protein</topology>
    </subcellularLocation>
    <subcellularLocation>
        <location evidence="1">Cell membrane</location>
        <topology evidence="1">Multi-pass membrane protein</topology>
    </subcellularLocation>
</comment>
<keyword evidence="3 8" id="KW-0813">Transport</keyword>
<dbReference type="InterPro" id="IPR004812">
    <property type="entry name" value="Efflux_drug-R_Bcr/CmlA"/>
</dbReference>
<feature type="transmembrane region" description="Helical" evidence="8">
    <location>
        <begin position="119"/>
        <end position="142"/>
    </location>
</feature>
<keyword evidence="11" id="KW-1185">Reference proteome</keyword>
<comment type="caution">
    <text evidence="10">The sequence shown here is derived from an EMBL/GenBank/DDBJ whole genome shotgun (WGS) entry which is preliminary data.</text>
</comment>
<gene>
    <name evidence="10" type="ORF">K1W69_04670</name>
</gene>
<feature type="transmembrane region" description="Helical" evidence="8">
    <location>
        <begin position="68"/>
        <end position="84"/>
    </location>
</feature>
<keyword evidence="5 8" id="KW-0812">Transmembrane</keyword>
<evidence type="ECO:0000256" key="7">
    <source>
        <dbReference type="ARBA" id="ARBA00023136"/>
    </source>
</evidence>
<accession>A0AAE2ZL27</accession>
<dbReference type="RefSeq" id="WP_220227155.1">
    <property type="nucleotide sequence ID" value="NZ_JAICBX010000001.1"/>
</dbReference>
<dbReference type="InterPro" id="IPR020846">
    <property type="entry name" value="MFS_dom"/>
</dbReference>
<dbReference type="GO" id="GO:1990961">
    <property type="term" value="P:xenobiotic detoxification by transmembrane export across the plasma membrane"/>
    <property type="evidence" value="ECO:0007669"/>
    <property type="project" value="InterPro"/>
</dbReference>
<feature type="transmembrane region" description="Helical" evidence="8">
    <location>
        <begin position="29"/>
        <end position="48"/>
    </location>
</feature>
<evidence type="ECO:0000256" key="3">
    <source>
        <dbReference type="ARBA" id="ARBA00022448"/>
    </source>
</evidence>
<feature type="transmembrane region" description="Helical" evidence="8">
    <location>
        <begin position="154"/>
        <end position="178"/>
    </location>
</feature>
<dbReference type="InterPro" id="IPR036259">
    <property type="entry name" value="MFS_trans_sf"/>
</dbReference>
<proteinExistence type="inferred from homology"/>
<dbReference type="PANTHER" id="PTHR23502:SF132">
    <property type="entry name" value="POLYAMINE TRANSPORTER 2-RELATED"/>
    <property type="match status" value="1"/>
</dbReference>
<feature type="transmembrane region" description="Helical" evidence="8">
    <location>
        <begin position="361"/>
        <end position="381"/>
    </location>
</feature>
<name>A0AAE2ZL27_9HYPH</name>
<dbReference type="NCBIfam" id="TIGR00710">
    <property type="entry name" value="efflux_Bcr_CflA"/>
    <property type="match status" value="1"/>
</dbReference>
<feature type="transmembrane region" description="Helical" evidence="8">
    <location>
        <begin position="235"/>
        <end position="254"/>
    </location>
</feature>
<dbReference type="Gene3D" id="1.20.1720.10">
    <property type="entry name" value="Multidrug resistance protein D"/>
    <property type="match status" value="1"/>
</dbReference>
<organism evidence="10 11">
    <name type="scientific">Flavimaribacter sediminis</name>
    <dbReference type="NCBI Taxonomy" id="2865987"/>
    <lineage>
        <taxon>Bacteria</taxon>
        <taxon>Pseudomonadati</taxon>
        <taxon>Pseudomonadota</taxon>
        <taxon>Alphaproteobacteria</taxon>
        <taxon>Hyphomicrobiales</taxon>
        <taxon>Rhizobiaceae</taxon>
        <taxon>Flavimaribacter</taxon>
    </lineage>
</organism>
<dbReference type="Proteomes" id="UP001196509">
    <property type="component" value="Unassembled WGS sequence"/>
</dbReference>
<dbReference type="PANTHER" id="PTHR23502">
    <property type="entry name" value="MAJOR FACILITATOR SUPERFAMILY"/>
    <property type="match status" value="1"/>
</dbReference>
<evidence type="ECO:0000256" key="4">
    <source>
        <dbReference type="ARBA" id="ARBA00022475"/>
    </source>
</evidence>
<dbReference type="SUPFAM" id="SSF103473">
    <property type="entry name" value="MFS general substrate transporter"/>
    <property type="match status" value="1"/>
</dbReference>
<evidence type="ECO:0000256" key="6">
    <source>
        <dbReference type="ARBA" id="ARBA00022989"/>
    </source>
</evidence>
<dbReference type="AlphaFoldDB" id="A0AAE2ZL27"/>
<evidence type="ECO:0000313" key="10">
    <source>
        <dbReference type="EMBL" id="MBW8636475.1"/>
    </source>
</evidence>
<evidence type="ECO:0000256" key="5">
    <source>
        <dbReference type="ARBA" id="ARBA00022692"/>
    </source>
</evidence>
<feature type="transmembrane region" description="Helical" evidence="8">
    <location>
        <begin position="96"/>
        <end position="113"/>
    </location>
</feature>
<evidence type="ECO:0000256" key="1">
    <source>
        <dbReference type="ARBA" id="ARBA00004651"/>
    </source>
</evidence>
<protein>
    <recommendedName>
        <fullName evidence="8">Bcr/CflA family efflux transporter</fullName>
    </recommendedName>
</protein>
<feature type="domain" description="Major facilitator superfamily (MFS) profile" evidence="9">
    <location>
        <begin position="29"/>
        <end position="411"/>
    </location>
</feature>
<dbReference type="GO" id="GO:0042910">
    <property type="term" value="F:xenobiotic transmembrane transporter activity"/>
    <property type="evidence" value="ECO:0007669"/>
    <property type="project" value="InterPro"/>
</dbReference>
<dbReference type="Pfam" id="PF07690">
    <property type="entry name" value="MFS_1"/>
    <property type="match status" value="1"/>
</dbReference>
<dbReference type="PROSITE" id="PS50850">
    <property type="entry name" value="MFS"/>
    <property type="match status" value="1"/>
</dbReference>
<feature type="transmembrane region" description="Helical" evidence="8">
    <location>
        <begin position="266"/>
        <end position="286"/>
    </location>
</feature>
<feature type="transmembrane region" description="Helical" evidence="8">
    <location>
        <begin position="387"/>
        <end position="408"/>
    </location>
</feature>
<evidence type="ECO:0000256" key="2">
    <source>
        <dbReference type="ARBA" id="ARBA00006236"/>
    </source>
</evidence>
<dbReference type="EMBL" id="JAICBX010000001">
    <property type="protein sequence ID" value="MBW8636475.1"/>
    <property type="molecule type" value="Genomic_DNA"/>
</dbReference>
<keyword evidence="4" id="KW-1003">Cell membrane</keyword>
<dbReference type="GO" id="GO:0005886">
    <property type="term" value="C:plasma membrane"/>
    <property type="evidence" value="ECO:0007669"/>
    <property type="project" value="UniProtKB-SubCell"/>
</dbReference>
<dbReference type="InterPro" id="IPR011701">
    <property type="entry name" value="MFS"/>
</dbReference>
<reference evidence="10" key="1">
    <citation type="submission" date="2021-08" db="EMBL/GenBank/DDBJ databases">
        <title>Hoeflea bacterium WL0058 sp. nov., isolated from the sediment.</title>
        <authorList>
            <person name="Wang L."/>
            <person name="Zhang D."/>
        </authorList>
    </citation>
    <scope>NUCLEOTIDE SEQUENCE</scope>
    <source>
        <strain evidence="10">WL0058</strain>
    </source>
</reference>
<comment type="similarity">
    <text evidence="2 8">Belongs to the major facilitator superfamily. Bcr/CmlA family.</text>
</comment>
<evidence type="ECO:0000259" key="9">
    <source>
        <dbReference type="PROSITE" id="PS50850"/>
    </source>
</evidence>